<dbReference type="NCBIfam" id="TIGR01802">
    <property type="entry name" value="CM_pl-yst"/>
    <property type="match status" value="1"/>
</dbReference>
<dbReference type="GO" id="GO:0042803">
    <property type="term" value="F:protein homodimerization activity"/>
    <property type="evidence" value="ECO:0007669"/>
    <property type="project" value="UniProtKB-ARBA"/>
</dbReference>
<keyword evidence="10" id="KW-1185">Reference proteome</keyword>
<evidence type="ECO:0000259" key="8">
    <source>
        <dbReference type="Pfam" id="PF01817"/>
    </source>
</evidence>
<dbReference type="GO" id="GO:0008652">
    <property type="term" value="P:amino acid biosynthetic process"/>
    <property type="evidence" value="ECO:0007669"/>
    <property type="project" value="UniProtKB-KW"/>
</dbReference>
<evidence type="ECO:0000256" key="4">
    <source>
        <dbReference type="ARBA" id="ARBA00022605"/>
    </source>
</evidence>
<comment type="catalytic activity">
    <reaction evidence="1">
        <text>chorismate = prephenate</text>
        <dbReference type="Rhea" id="RHEA:13897"/>
        <dbReference type="ChEBI" id="CHEBI:29748"/>
        <dbReference type="ChEBI" id="CHEBI:29934"/>
        <dbReference type="EC" id="5.4.99.5"/>
    </reaction>
</comment>
<keyword evidence="4" id="KW-0028">Amino-acid biosynthesis</keyword>
<evidence type="ECO:0000256" key="5">
    <source>
        <dbReference type="ARBA" id="ARBA00023141"/>
    </source>
</evidence>
<dbReference type="InterPro" id="IPR008238">
    <property type="entry name" value="Chorismate_mutase_AroQ_euk"/>
</dbReference>
<keyword evidence="7" id="KW-0472">Membrane</keyword>
<evidence type="ECO:0000256" key="2">
    <source>
        <dbReference type="ARBA" id="ARBA00004817"/>
    </source>
</evidence>
<dbReference type="PANTHER" id="PTHR21145:SF16">
    <property type="entry name" value="CHORISMATE MUTASE"/>
    <property type="match status" value="1"/>
</dbReference>
<dbReference type="GO" id="GO:0046417">
    <property type="term" value="P:chorismate metabolic process"/>
    <property type="evidence" value="ECO:0007669"/>
    <property type="project" value="InterPro"/>
</dbReference>
<organism evidence="9 10">
    <name type="scientific">Vicia faba</name>
    <name type="common">Broad bean</name>
    <name type="synonym">Faba vulgaris</name>
    <dbReference type="NCBI Taxonomy" id="3906"/>
    <lineage>
        <taxon>Eukaryota</taxon>
        <taxon>Viridiplantae</taxon>
        <taxon>Streptophyta</taxon>
        <taxon>Embryophyta</taxon>
        <taxon>Tracheophyta</taxon>
        <taxon>Spermatophyta</taxon>
        <taxon>Magnoliopsida</taxon>
        <taxon>eudicotyledons</taxon>
        <taxon>Gunneridae</taxon>
        <taxon>Pentapetalae</taxon>
        <taxon>rosids</taxon>
        <taxon>fabids</taxon>
        <taxon>Fabales</taxon>
        <taxon>Fabaceae</taxon>
        <taxon>Papilionoideae</taxon>
        <taxon>50 kb inversion clade</taxon>
        <taxon>NPAAA clade</taxon>
        <taxon>Hologalegina</taxon>
        <taxon>IRL clade</taxon>
        <taxon>Fabeae</taxon>
        <taxon>Vicia</taxon>
    </lineage>
</organism>
<dbReference type="EMBL" id="OX451738">
    <property type="protein sequence ID" value="CAI8605975.1"/>
    <property type="molecule type" value="Genomic_DNA"/>
</dbReference>
<evidence type="ECO:0000313" key="9">
    <source>
        <dbReference type="EMBL" id="CAI8605975.1"/>
    </source>
</evidence>
<dbReference type="GO" id="GO:0005737">
    <property type="term" value="C:cytoplasm"/>
    <property type="evidence" value="ECO:0007669"/>
    <property type="project" value="TreeGrafter"/>
</dbReference>
<protein>
    <recommendedName>
        <fullName evidence="3">chorismate mutase</fullName>
        <ecNumber evidence="3">5.4.99.5</ecNumber>
    </recommendedName>
</protein>
<dbReference type="FunFam" id="1.10.590.10:FF:000001">
    <property type="entry name" value="Chorismate mutase"/>
    <property type="match status" value="1"/>
</dbReference>
<gene>
    <name evidence="9" type="ORF">VFH_III207640</name>
</gene>
<dbReference type="EC" id="5.4.99.5" evidence="3"/>
<reference evidence="9 10" key="1">
    <citation type="submission" date="2023-01" db="EMBL/GenBank/DDBJ databases">
        <authorList>
            <person name="Kreplak J."/>
        </authorList>
    </citation>
    <scope>NUCLEOTIDE SEQUENCE [LARGE SCALE GENOMIC DNA]</scope>
</reference>
<sequence>MTSFHLEGTESPTTTKKQIKQFLADTSNNVFCFFPTNNLFTFVPLLLSPTIIILYITLSLHHLPIPRKNLILLSNLIPKNKNQVRNKMATAENAYTLDSVRKALVRQEDTIVFGLIERAKFPFNFHTYDKNYLQLPGFCGSLVEFVFQNTETVQAKAGRYENPEENPFFPENLQPLLVPSYPFTKILHSGAASVNINKSLWKMYFDDLLPLFVASGDDGNYAQTAASDLSLLQAISKRVHYGKFVAEVKFRESPQDYEPLIRAKDREGLMKLLTFKSVEEMVKKRVEKKATLFGQEISLDSNDDSKEKKKFDPSVASKLYEKWVIPLTKEVQVDYLLRRLD</sequence>
<dbReference type="InterPro" id="IPR036263">
    <property type="entry name" value="Chorismate_II_sf"/>
</dbReference>
<evidence type="ECO:0000313" key="10">
    <source>
        <dbReference type="Proteomes" id="UP001157006"/>
    </source>
</evidence>
<feature type="domain" description="Chorismate mutase" evidence="8">
    <location>
        <begin position="221"/>
        <end position="332"/>
    </location>
</feature>
<dbReference type="GO" id="GO:1901747">
    <property type="term" value="P:prephenate(2-) biosynthetic process"/>
    <property type="evidence" value="ECO:0007669"/>
    <property type="project" value="UniProtKB-ARBA"/>
</dbReference>
<dbReference type="InterPro" id="IPR037039">
    <property type="entry name" value="CM_AroQ_sf_eucaryotic"/>
</dbReference>
<dbReference type="PANTHER" id="PTHR21145">
    <property type="entry name" value="CHORISMATE MUTASE"/>
    <property type="match status" value="1"/>
</dbReference>
<keyword evidence="5" id="KW-0057">Aromatic amino acid biosynthesis</keyword>
<dbReference type="AlphaFoldDB" id="A0AAV1A5U4"/>
<proteinExistence type="predicted"/>
<evidence type="ECO:0000256" key="6">
    <source>
        <dbReference type="ARBA" id="ARBA00023235"/>
    </source>
</evidence>
<dbReference type="Pfam" id="PF01817">
    <property type="entry name" value="CM_2"/>
    <property type="match status" value="1"/>
</dbReference>
<keyword evidence="7" id="KW-0812">Transmembrane</keyword>
<dbReference type="Gene3D" id="1.10.590.10">
    <property type="entry name" value="Chorismate mutase, AroQ class superfamily, eukaryotic"/>
    <property type="match status" value="1"/>
</dbReference>
<evidence type="ECO:0000256" key="1">
    <source>
        <dbReference type="ARBA" id="ARBA00000824"/>
    </source>
</evidence>
<keyword evidence="6" id="KW-0413">Isomerase</keyword>
<dbReference type="GO" id="GO:0009073">
    <property type="term" value="P:aromatic amino acid family biosynthetic process"/>
    <property type="evidence" value="ECO:0007669"/>
    <property type="project" value="UniProtKB-KW"/>
</dbReference>
<keyword evidence="7" id="KW-1133">Transmembrane helix</keyword>
<feature type="transmembrane region" description="Helical" evidence="7">
    <location>
        <begin position="39"/>
        <end position="58"/>
    </location>
</feature>
<dbReference type="Proteomes" id="UP001157006">
    <property type="component" value="Chromosome 3"/>
</dbReference>
<comment type="pathway">
    <text evidence="2">Metabolic intermediate biosynthesis; prephenate biosynthesis; prephenate from chorismate: step 1/1.</text>
</comment>
<dbReference type="InterPro" id="IPR002701">
    <property type="entry name" value="CM_II_prokaryot"/>
</dbReference>
<dbReference type="SUPFAM" id="SSF48600">
    <property type="entry name" value="Chorismate mutase II"/>
    <property type="match status" value="1"/>
</dbReference>
<accession>A0AAV1A5U4</accession>
<dbReference type="GO" id="GO:0004106">
    <property type="term" value="F:chorismate mutase activity"/>
    <property type="evidence" value="ECO:0007669"/>
    <property type="project" value="UniProtKB-EC"/>
</dbReference>
<evidence type="ECO:0000256" key="7">
    <source>
        <dbReference type="SAM" id="Phobius"/>
    </source>
</evidence>
<name>A0AAV1A5U4_VICFA</name>
<evidence type="ECO:0000256" key="3">
    <source>
        <dbReference type="ARBA" id="ARBA00012404"/>
    </source>
</evidence>